<dbReference type="InterPro" id="IPR050182">
    <property type="entry name" value="Cytochrome_P450_fam2"/>
</dbReference>
<dbReference type="GeneTree" id="ENSGT00940000155736"/>
<dbReference type="SUPFAM" id="SSF48264">
    <property type="entry name" value="Cytochrome P450"/>
    <property type="match status" value="1"/>
</dbReference>
<evidence type="ECO:0000256" key="12">
    <source>
        <dbReference type="ARBA" id="ARBA00023136"/>
    </source>
</evidence>
<dbReference type="GO" id="GO:0005506">
    <property type="term" value="F:iron ion binding"/>
    <property type="evidence" value="ECO:0007669"/>
    <property type="project" value="InterPro"/>
</dbReference>
<evidence type="ECO:0000313" key="13">
    <source>
        <dbReference type="Ensembl" id="ENSLLEP00000036923.1"/>
    </source>
</evidence>
<dbReference type="PRINTS" id="PR00463">
    <property type="entry name" value="EP450I"/>
</dbReference>
<dbReference type="GO" id="GO:0008392">
    <property type="term" value="F:arachidonate epoxygenase activity"/>
    <property type="evidence" value="ECO:0007669"/>
    <property type="project" value="TreeGrafter"/>
</dbReference>
<comment type="similarity">
    <text evidence="4">Belongs to the cytochrome P450 family.</text>
</comment>
<keyword evidence="12" id="KW-0472">Membrane</keyword>
<dbReference type="Gene3D" id="1.10.630.10">
    <property type="entry name" value="Cytochrome P450"/>
    <property type="match status" value="1"/>
</dbReference>
<keyword evidence="5" id="KW-0349">Heme</keyword>
<keyword evidence="6" id="KW-0479">Metal-binding</keyword>
<evidence type="ECO:0000256" key="4">
    <source>
        <dbReference type="ARBA" id="ARBA00010617"/>
    </source>
</evidence>
<dbReference type="InterPro" id="IPR001128">
    <property type="entry name" value="Cyt_P450"/>
</dbReference>
<evidence type="ECO:0000256" key="11">
    <source>
        <dbReference type="ARBA" id="ARBA00023033"/>
    </source>
</evidence>
<evidence type="ECO:0000256" key="5">
    <source>
        <dbReference type="ARBA" id="ARBA00022617"/>
    </source>
</evidence>
<dbReference type="PANTHER" id="PTHR24300">
    <property type="entry name" value="CYTOCHROME P450 508A4-RELATED"/>
    <property type="match status" value="1"/>
</dbReference>
<keyword evidence="10" id="KW-0408">Iron</keyword>
<name>A0A8C5QF96_9ANUR</name>
<dbReference type="FunFam" id="1.10.630.10:FF:000238">
    <property type="entry name" value="Cytochrome P450 2A6"/>
    <property type="match status" value="1"/>
</dbReference>
<evidence type="ECO:0000256" key="7">
    <source>
        <dbReference type="ARBA" id="ARBA00022824"/>
    </source>
</evidence>
<dbReference type="OrthoDB" id="3934656at2759"/>
<keyword evidence="14" id="KW-1185">Reference proteome</keyword>
<comment type="cofactor">
    <cofactor evidence="1">
        <name>heme</name>
        <dbReference type="ChEBI" id="CHEBI:30413"/>
    </cofactor>
</comment>
<reference evidence="13" key="1">
    <citation type="submission" date="2025-08" db="UniProtKB">
        <authorList>
            <consortium name="Ensembl"/>
        </authorList>
    </citation>
    <scope>IDENTIFICATION</scope>
</reference>
<reference evidence="13" key="2">
    <citation type="submission" date="2025-09" db="UniProtKB">
        <authorList>
            <consortium name="Ensembl"/>
        </authorList>
    </citation>
    <scope>IDENTIFICATION</scope>
</reference>
<evidence type="ECO:0008006" key="15">
    <source>
        <dbReference type="Google" id="ProtNLM"/>
    </source>
</evidence>
<keyword evidence="8" id="KW-0492">Microsome</keyword>
<comment type="subcellular location">
    <subcellularLocation>
        <location evidence="3">Endoplasmic reticulum membrane</location>
        <topology evidence="3">Peripheral membrane protein</topology>
    </subcellularLocation>
    <subcellularLocation>
        <location evidence="2">Microsome membrane</location>
        <topology evidence="2">Peripheral membrane protein</topology>
    </subcellularLocation>
</comment>
<evidence type="ECO:0000256" key="9">
    <source>
        <dbReference type="ARBA" id="ARBA00023002"/>
    </source>
</evidence>
<evidence type="ECO:0000256" key="10">
    <source>
        <dbReference type="ARBA" id="ARBA00023004"/>
    </source>
</evidence>
<dbReference type="InterPro" id="IPR002401">
    <property type="entry name" value="Cyt_P450_E_grp-I"/>
</dbReference>
<dbReference type="GO" id="GO:0006805">
    <property type="term" value="P:xenobiotic metabolic process"/>
    <property type="evidence" value="ECO:0007669"/>
    <property type="project" value="TreeGrafter"/>
</dbReference>
<dbReference type="Pfam" id="PF00067">
    <property type="entry name" value="p450"/>
    <property type="match status" value="1"/>
</dbReference>
<dbReference type="GO" id="GO:0019373">
    <property type="term" value="P:epoxygenase P450 pathway"/>
    <property type="evidence" value="ECO:0007669"/>
    <property type="project" value="TreeGrafter"/>
</dbReference>
<dbReference type="GO" id="GO:0016712">
    <property type="term" value="F:oxidoreductase activity, acting on paired donors, with incorporation or reduction of molecular oxygen, reduced flavin or flavoprotein as one donor, and incorporation of one atom of oxygen"/>
    <property type="evidence" value="ECO:0007669"/>
    <property type="project" value="TreeGrafter"/>
</dbReference>
<evidence type="ECO:0000256" key="1">
    <source>
        <dbReference type="ARBA" id="ARBA00001971"/>
    </source>
</evidence>
<keyword evidence="7" id="KW-0256">Endoplasmic reticulum</keyword>
<dbReference type="AlphaFoldDB" id="A0A8C5QF96"/>
<protein>
    <recommendedName>
        <fullName evidence="15">Cytochrome P450</fullName>
    </recommendedName>
</protein>
<dbReference type="InterPro" id="IPR036396">
    <property type="entry name" value="Cyt_P450_sf"/>
</dbReference>
<dbReference type="GO" id="GO:0020037">
    <property type="term" value="F:heme binding"/>
    <property type="evidence" value="ECO:0007669"/>
    <property type="project" value="InterPro"/>
</dbReference>
<proteinExistence type="inferred from homology"/>
<keyword evidence="9" id="KW-0560">Oxidoreductase</keyword>
<keyword evidence="11" id="KW-0503">Monooxygenase</keyword>
<dbReference type="Proteomes" id="UP000694569">
    <property type="component" value="Unplaced"/>
</dbReference>
<evidence type="ECO:0000256" key="6">
    <source>
        <dbReference type="ARBA" id="ARBA00022723"/>
    </source>
</evidence>
<organism evidence="13 14">
    <name type="scientific">Leptobrachium leishanense</name>
    <name type="common">Leishan spiny toad</name>
    <dbReference type="NCBI Taxonomy" id="445787"/>
    <lineage>
        <taxon>Eukaryota</taxon>
        <taxon>Metazoa</taxon>
        <taxon>Chordata</taxon>
        <taxon>Craniata</taxon>
        <taxon>Vertebrata</taxon>
        <taxon>Euteleostomi</taxon>
        <taxon>Amphibia</taxon>
        <taxon>Batrachia</taxon>
        <taxon>Anura</taxon>
        <taxon>Pelobatoidea</taxon>
        <taxon>Megophryidae</taxon>
        <taxon>Leptobrachium</taxon>
    </lineage>
</organism>
<dbReference type="Ensembl" id="ENSLLET00000038347.1">
    <property type="protein sequence ID" value="ENSLLEP00000036923.1"/>
    <property type="gene ID" value="ENSLLEG00000023387.1"/>
</dbReference>
<evidence type="ECO:0000256" key="3">
    <source>
        <dbReference type="ARBA" id="ARBA00004406"/>
    </source>
</evidence>
<dbReference type="GO" id="GO:0005789">
    <property type="term" value="C:endoplasmic reticulum membrane"/>
    <property type="evidence" value="ECO:0007669"/>
    <property type="project" value="UniProtKB-SubCell"/>
</dbReference>
<accession>A0A8C5QF96</accession>
<sequence length="322" mass="37672">MERKIRYLFGMRGFSSCFPGCSIQIQLMFNNINPDMFFSLKMSKKYGKVFMIQLANKRISILIGYDAVKEALVDHSDTFTDRGNMDMFDYFFKDYGILESNGERWKTLRRFSIMTLRNFGMGKRGIEERIQEEAWCLSEVFGSKRGAPFDPVTLLRQAVANVISSVVFGERYDYEDKDFQRLLLYFREIITQVNTTSGQLANFYPHVMRWIPGPHQKIYTLFYKVKDFMIDQVKTHRESLDENCPRDFIDCFLIKMAEERNNPKTELNNENLLGCIMDLFFAGTDTTSLTLRYAFLILLKHPEIQGRTLSPIIQTPTSHLII</sequence>
<dbReference type="PANTHER" id="PTHR24300:SF394">
    <property type="entry name" value="CYTOCHROME P450 2H2"/>
    <property type="match status" value="1"/>
</dbReference>
<evidence type="ECO:0000256" key="2">
    <source>
        <dbReference type="ARBA" id="ARBA00004174"/>
    </source>
</evidence>
<evidence type="ECO:0000313" key="14">
    <source>
        <dbReference type="Proteomes" id="UP000694569"/>
    </source>
</evidence>
<evidence type="ECO:0000256" key="8">
    <source>
        <dbReference type="ARBA" id="ARBA00022848"/>
    </source>
</evidence>